<evidence type="ECO:0000313" key="2">
    <source>
        <dbReference type="EMBL" id="GAT43762.1"/>
    </source>
</evidence>
<feature type="compositionally biased region" description="Polar residues" evidence="1">
    <location>
        <begin position="49"/>
        <end position="60"/>
    </location>
</feature>
<dbReference type="Proteomes" id="UP000815677">
    <property type="component" value="Unassembled WGS sequence"/>
</dbReference>
<evidence type="ECO:0000256" key="1">
    <source>
        <dbReference type="SAM" id="MobiDB-lite"/>
    </source>
</evidence>
<protein>
    <submittedName>
        <fullName evidence="2">Uncharacterized protein</fullName>
    </submittedName>
</protein>
<feature type="compositionally biased region" description="Low complexity" evidence="1">
    <location>
        <begin position="379"/>
        <end position="389"/>
    </location>
</feature>
<sequence length="620" mass="66931">MDELVIELFVQRERPRHSPGYRACSTTALLAPLTATKRAARCVGRSRSSHPPSNQLSTSPHCFARLTSPSTSGHPIELPLRWRMVPHIEAQLPVGRFRACAGSNSPGRRCKRIAAGPGQLVLSKKEHGDELQLQIPATLPPTPTTLLPPSSLSPANLFLPVPVHHRPATCPLHHQSRIFGLRSRLTGLGRLQDDGADIPRVGSIVDDITTADGPQTLCPIQRELLQEQGTRLSSYLSPTSTPGHQDVIGIVATSSRPPILLLRTLHAFSSTATSPPSVRRVPATAVLVPLRCLCVCGYPTSFRGLPAPQRRWLLQAPRLWTLLCCHSERFASAEAGMGVSRLSSLGLSRLDREVNAYADLSPTTTSTTTCRMSFSVCRSRSSHSPSTSSLHATSKPCPERPPAHAASRRFAGYRRRMLLHGRRVGSVSETRMRGFRADSSRGRFGLAVLGENACPGAAAELLYQHSSTILRHSHLSSPSTSSPTLSASRRHRVGRFARRSRDGIPEGDEAKVDKACLVNDAGFAEHHQYRPAAPVSLVSVCGGTDDVANVGADRISSARHALAIVGRVPSGALRRDSWRSAAGASSILWLLLLAPRSPQSLAKHLFADSWAGSETSSVHK</sequence>
<evidence type="ECO:0000313" key="3">
    <source>
        <dbReference type="Proteomes" id="UP000815677"/>
    </source>
</evidence>
<proteinExistence type="predicted"/>
<dbReference type="EMBL" id="DF839249">
    <property type="protein sequence ID" value="GAT43762.1"/>
    <property type="molecule type" value="Genomic_DNA"/>
</dbReference>
<name>A0ABQ0KZR2_MYCCL</name>
<feature type="region of interest" description="Disordered" evidence="1">
    <location>
        <begin position="379"/>
        <end position="408"/>
    </location>
</feature>
<feature type="region of interest" description="Disordered" evidence="1">
    <location>
        <begin position="42"/>
        <end position="61"/>
    </location>
</feature>
<organism evidence="2 3">
    <name type="scientific">Mycena chlorophos</name>
    <name type="common">Agaric fungus</name>
    <name type="synonym">Agaricus chlorophos</name>
    <dbReference type="NCBI Taxonomy" id="658473"/>
    <lineage>
        <taxon>Eukaryota</taxon>
        <taxon>Fungi</taxon>
        <taxon>Dikarya</taxon>
        <taxon>Basidiomycota</taxon>
        <taxon>Agaricomycotina</taxon>
        <taxon>Agaricomycetes</taxon>
        <taxon>Agaricomycetidae</taxon>
        <taxon>Agaricales</taxon>
        <taxon>Marasmiineae</taxon>
        <taxon>Mycenaceae</taxon>
        <taxon>Mycena</taxon>
    </lineage>
</organism>
<reference evidence="2" key="1">
    <citation type="submission" date="2014-09" db="EMBL/GenBank/DDBJ databases">
        <title>Genome sequence of the luminous mushroom Mycena chlorophos for searching fungal bioluminescence genes.</title>
        <authorList>
            <person name="Tanaka Y."/>
            <person name="Kasuga D."/>
            <person name="Oba Y."/>
            <person name="Hase S."/>
            <person name="Sato K."/>
            <person name="Oba Y."/>
            <person name="Sakakibara Y."/>
        </authorList>
    </citation>
    <scope>NUCLEOTIDE SEQUENCE</scope>
</reference>
<accession>A0ABQ0KZR2</accession>
<feature type="compositionally biased region" description="Low complexity" evidence="1">
    <location>
        <begin position="475"/>
        <end position="486"/>
    </location>
</feature>
<gene>
    <name evidence="2" type="ORF">MCHLO_01430</name>
</gene>
<keyword evidence="3" id="KW-1185">Reference proteome</keyword>
<feature type="region of interest" description="Disordered" evidence="1">
    <location>
        <begin position="473"/>
        <end position="492"/>
    </location>
</feature>